<dbReference type="PANTHER" id="PTHR47326">
    <property type="entry name" value="TRANSPOSABLE ELEMENT TC3 TRANSPOSASE-LIKE PROTEIN"/>
    <property type="match status" value="1"/>
</dbReference>
<accession>A0ABQ9IH80</accession>
<dbReference type="InterPro" id="IPR036397">
    <property type="entry name" value="RNaseH_sf"/>
</dbReference>
<protein>
    <submittedName>
        <fullName evidence="2">Uncharacterized protein</fullName>
    </submittedName>
</protein>
<gene>
    <name evidence="2" type="ORF">PR048_000518</name>
</gene>
<comment type="caution">
    <text evidence="2">The sequence shown here is derived from an EMBL/GenBank/DDBJ whole genome shotgun (WGS) entry which is preliminary data.</text>
</comment>
<dbReference type="Proteomes" id="UP001159363">
    <property type="component" value="Chromosome 1"/>
</dbReference>
<evidence type="ECO:0000313" key="3">
    <source>
        <dbReference type="Proteomes" id="UP001159363"/>
    </source>
</evidence>
<feature type="region of interest" description="Disordered" evidence="1">
    <location>
        <begin position="202"/>
        <end position="237"/>
    </location>
</feature>
<name>A0ABQ9IH80_9NEOP</name>
<keyword evidence="3" id="KW-1185">Reference proteome</keyword>
<organism evidence="2 3">
    <name type="scientific">Dryococelus australis</name>
    <dbReference type="NCBI Taxonomy" id="614101"/>
    <lineage>
        <taxon>Eukaryota</taxon>
        <taxon>Metazoa</taxon>
        <taxon>Ecdysozoa</taxon>
        <taxon>Arthropoda</taxon>
        <taxon>Hexapoda</taxon>
        <taxon>Insecta</taxon>
        <taxon>Pterygota</taxon>
        <taxon>Neoptera</taxon>
        <taxon>Polyneoptera</taxon>
        <taxon>Phasmatodea</taxon>
        <taxon>Verophasmatodea</taxon>
        <taxon>Anareolatae</taxon>
        <taxon>Phasmatidae</taxon>
        <taxon>Eurycanthinae</taxon>
        <taxon>Dryococelus</taxon>
    </lineage>
</organism>
<evidence type="ECO:0000313" key="2">
    <source>
        <dbReference type="EMBL" id="KAJ8895193.1"/>
    </source>
</evidence>
<dbReference type="EMBL" id="JARBHB010000001">
    <property type="protein sequence ID" value="KAJ8895193.1"/>
    <property type="molecule type" value="Genomic_DNA"/>
</dbReference>
<sequence>MPPYATTRRYQRAGLVGNPVATEQRNNTYRTLHVYVEGPIVWPPRSPDLTPLDFYLWGHVKTLVYDTPVNTREELETRIRVAFETLKNTQAIFNNVLRNLLRCCRACIECGGDHFEQLLYSLCRFFSGFSRFSRPRIPALLHTHLASSSSALMTLTLIATQISLGHVYMAIVKRDSSHRESYSRITIAGYVTPQRASNIDDGYRVTGSFHPSPRRRLDDPTTRYEASPHIPLQGPPTQDKLGCRRWLGITVIPFAAYSLIPSSERELLTAGGGGNLPSHSVPLRLSSAPACDRRFTHEMIQPPPPPPRFSPQFIPSVNAPAQKILRREHVFKIGSTHGVESIPKIGCAHPARSVYLIFSLWIRLYQDWKDDAMFAGRLYNLVTDNTIENNVISFEQAHDYDAITISSWQLGWGPVATGCKFGRVRKSRSTIRRNACLASEVSTSLRSDRHMGYHDDVCRAKQSDTGRIPDIARGQRAVVARLLAFHRGESRSIPRGIAPRFPRVGIALDDANGQWVFSGISRFPRPGISPDLSAPLLTQPHPDFAFVCSTPLPPDMNKLRALKEQKGIFNHCDIVGKGCSRSAHFIVNRLYLVSVKHVWGDISLRRSSSPACGEIKGTGRVWEGNGGRKQPSAHRLGVHTVHGDPPQTPCCFPGPALCWGRTLPARPPPPTPRPTAPAPTTARCSSWRTTAKRKEVSRTSPVHSLLRRHSTTILQTVHDKWSGSGPVGRAFPSGDAVAQWLEHSQVGPQWINGYKYIKWGRRDPVARMIAIFLNKSMPNEAGEGSASPSIQDTPKTATGDRVFGNMLVVSRVEKTSKEGAVFRAPYLLPGKLVCQSRMPLLPPHHPTTKYVDACIGEDVSSNPGPAILNSASPGFSKSLEANAVHLSPLAFLSQLPSDTLWGTGSYAPNETNGPCKMVRNPEPPRRRRDIHLVLTMTNLSPVTPLVYAQVHSFEKVDYPEITIAGARKWHRTWQYVNRKHHNIVSHQSCITGDQHLQDALIVLDHLQHGDGS</sequence>
<dbReference type="PANTHER" id="PTHR47326:SF1">
    <property type="entry name" value="HTH PSQ-TYPE DOMAIN-CONTAINING PROTEIN"/>
    <property type="match status" value="1"/>
</dbReference>
<dbReference type="Gene3D" id="3.30.420.10">
    <property type="entry name" value="Ribonuclease H-like superfamily/Ribonuclease H"/>
    <property type="match status" value="1"/>
</dbReference>
<reference evidence="2 3" key="1">
    <citation type="submission" date="2023-02" db="EMBL/GenBank/DDBJ databases">
        <title>LHISI_Scaffold_Assembly.</title>
        <authorList>
            <person name="Stuart O.P."/>
            <person name="Cleave R."/>
            <person name="Magrath M.J.L."/>
            <person name="Mikheyev A.S."/>
        </authorList>
    </citation>
    <scope>NUCLEOTIDE SEQUENCE [LARGE SCALE GENOMIC DNA]</scope>
    <source>
        <strain evidence="2">Daus_M_001</strain>
        <tissue evidence="2">Leg muscle</tissue>
    </source>
</reference>
<proteinExistence type="predicted"/>
<evidence type="ECO:0000256" key="1">
    <source>
        <dbReference type="SAM" id="MobiDB-lite"/>
    </source>
</evidence>
<feature type="region of interest" description="Disordered" evidence="1">
    <location>
        <begin position="663"/>
        <end position="684"/>
    </location>
</feature>
<feature type="compositionally biased region" description="Pro residues" evidence="1">
    <location>
        <begin position="665"/>
        <end position="677"/>
    </location>
</feature>